<keyword evidence="2" id="KW-1185">Reference proteome</keyword>
<sequence length="600" mass="65823">MKDALHPKYRRILSLDGGPFNGVACLVVINRIVQEASTRARIELMPYQVFDLICGTSCGALIAILLGRLRLDCATAYAVYLRLAPALFGISESEFWTTLLQRSKVKTNEFHAALDAELEVLGAGTASFLEEEPTDRQARVFVTTTEDAPHFTNRTHILRSYPSSVENESVPPRGHDWSIREAILAATASKLFVEPLPVGDSGFRFRDAATGGFANPTGLAMEEAKRLWPKEDVGLVVSLGTNLSDLAPKDAPLQWRMKPQEANRFVSGILKDVHAPTPAMRNVARDLVKWLAGVAHEAELVHRRLETDAFLGKLYRLRPVTGLQSTALGDCFSDIEVRDKAEEWLQDPETQGMVATLVKGLVEDVQQLAPPPPPSTTNPGYNPLLDLPRPDNLEDYLRKYRVIFIIDDSSSMKGAYWEETRDALLDIAEHALAYGTNTIDIVFLNNKTAALRIQGSGKIVEIFTTVAPRGRTPTGNALERVLTPHIDHLNRLVGTEGYSKIEPLDIIVLTDGVPSDDPKGVLVKAVNTLKDQGHHPNAVGIQMVQIGNDADAAPALKKLMGQDVGSIVDTVPYNGELLTPSRLERILLGGLHPNMRSILS</sequence>
<name>A0ACD3AWY5_9AGAR</name>
<protein>
    <submittedName>
        <fullName evidence="1">FabD/lysophospholipase-like protein</fullName>
    </submittedName>
</protein>
<accession>A0ACD3AWY5</accession>
<proteinExistence type="predicted"/>
<gene>
    <name evidence="1" type="ORF">BDN72DRAFT_586341</name>
</gene>
<reference evidence="1 2" key="1">
    <citation type="journal article" date="2019" name="Nat. Ecol. Evol.">
        <title>Megaphylogeny resolves global patterns of mushroom evolution.</title>
        <authorList>
            <person name="Varga T."/>
            <person name="Krizsan K."/>
            <person name="Foldi C."/>
            <person name="Dima B."/>
            <person name="Sanchez-Garcia M."/>
            <person name="Sanchez-Ramirez S."/>
            <person name="Szollosi G.J."/>
            <person name="Szarkandi J.G."/>
            <person name="Papp V."/>
            <person name="Albert L."/>
            <person name="Andreopoulos W."/>
            <person name="Angelini C."/>
            <person name="Antonin V."/>
            <person name="Barry K.W."/>
            <person name="Bougher N.L."/>
            <person name="Buchanan P."/>
            <person name="Buyck B."/>
            <person name="Bense V."/>
            <person name="Catcheside P."/>
            <person name="Chovatia M."/>
            <person name="Cooper J."/>
            <person name="Damon W."/>
            <person name="Desjardin D."/>
            <person name="Finy P."/>
            <person name="Geml J."/>
            <person name="Haridas S."/>
            <person name="Hughes K."/>
            <person name="Justo A."/>
            <person name="Karasinski D."/>
            <person name="Kautmanova I."/>
            <person name="Kiss B."/>
            <person name="Kocsube S."/>
            <person name="Kotiranta H."/>
            <person name="LaButti K.M."/>
            <person name="Lechner B.E."/>
            <person name="Liimatainen K."/>
            <person name="Lipzen A."/>
            <person name="Lukacs Z."/>
            <person name="Mihaltcheva S."/>
            <person name="Morgado L.N."/>
            <person name="Niskanen T."/>
            <person name="Noordeloos M.E."/>
            <person name="Ohm R.A."/>
            <person name="Ortiz-Santana B."/>
            <person name="Ovrebo C."/>
            <person name="Racz N."/>
            <person name="Riley R."/>
            <person name="Savchenko A."/>
            <person name="Shiryaev A."/>
            <person name="Soop K."/>
            <person name="Spirin V."/>
            <person name="Szebenyi C."/>
            <person name="Tomsovsky M."/>
            <person name="Tulloss R.E."/>
            <person name="Uehling J."/>
            <person name="Grigoriev I.V."/>
            <person name="Vagvolgyi C."/>
            <person name="Papp T."/>
            <person name="Martin F.M."/>
            <person name="Miettinen O."/>
            <person name="Hibbett D.S."/>
            <person name="Nagy L.G."/>
        </authorList>
    </citation>
    <scope>NUCLEOTIDE SEQUENCE [LARGE SCALE GENOMIC DNA]</scope>
    <source>
        <strain evidence="1 2">NL-1719</strain>
    </source>
</reference>
<dbReference type="EMBL" id="ML208324">
    <property type="protein sequence ID" value="TFK69784.1"/>
    <property type="molecule type" value="Genomic_DNA"/>
</dbReference>
<evidence type="ECO:0000313" key="1">
    <source>
        <dbReference type="EMBL" id="TFK69784.1"/>
    </source>
</evidence>
<evidence type="ECO:0000313" key="2">
    <source>
        <dbReference type="Proteomes" id="UP000308600"/>
    </source>
</evidence>
<organism evidence="1 2">
    <name type="scientific">Pluteus cervinus</name>
    <dbReference type="NCBI Taxonomy" id="181527"/>
    <lineage>
        <taxon>Eukaryota</taxon>
        <taxon>Fungi</taxon>
        <taxon>Dikarya</taxon>
        <taxon>Basidiomycota</taxon>
        <taxon>Agaricomycotina</taxon>
        <taxon>Agaricomycetes</taxon>
        <taxon>Agaricomycetidae</taxon>
        <taxon>Agaricales</taxon>
        <taxon>Pluteineae</taxon>
        <taxon>Pluteaceae</taxon>
        <taxon>Pluteus</taxon>
    </lineage>
</organism>
<dbReference type="Proteomes" id="UP000308600">
    <property type="component" value="Unassembled WGS sequence"/>
</dbReference>